<keyword evidence="2" id="KW-1185">Reference proteome</keyword>
<evidence type="ECO:0000313" key="2">
    <source>
        <dbReference type="Proteomes" id="UP000230842"/>
    </source>
</evidence>
<reference evidence="1 2" key="1">
    <citation type="submission" date="2017-11" db="EMBL/GenBank/DDBJ databases">
        <title>Genomic Encyclopedia of Archaeal and Bacterial Type Strains, Phase II (KMG-II): From Individual Species to Whole Genera.</title>
        <authorList>
            <person name="Goeker M."/>
        </authorList>
    </citation>
    <scope>NUCLEOTIDE SEQUENCE [LARGE SCALE GENOMIC DNA]</scope>
    <source>
        <strain evidence="1 2">DSM 27763</strain>
    </source>
</reference>
<organism evidence="1 2">
    <name type="scientific">Mumia flava</name>
    <dbReference type="NCBI Taxonomy" id="1348852"/>
    <lineage>
        <taxon>Bacteria</taxon>
        <taxon>Bacillati</taxon>
        <taxon>Actinomycetota</taxon>
        <taxon>Actinomycetes</taxon>
        <taxon>Propionibacteriales</taxon>
        <taxon>Nocardioidaceae</taxon>
        <taxon>Mumia</taxon>
    </lineage>
</organism>
<dbReference type="AlphaFoldDB" id="A0A0B2BL60"/>
<gene>
    <name evidence="1" type="ORF">CLV56_0492</name>
</gene>
<protein>
    <submittedName>
        <fullName evidence="1">Uncharacterized protein DUF664</fullName>
    </submittedName>
</protein>
<dbReference type="Pfam" id="PF04978">
    <property type="entry name" value="MST"/>
    <property type="match status" value="1"/>
</dbReference>
<comment type="caution">
    <text evidence="1">The sequence shown here is derived from an EMBL/GenBank/DDBJ whole genome shotgun (WGS) entry which is preliminary data.</text>
</comment>
<evidence type="ECO:0000313" key="1">
    <source>
        <dbReference type="EMBL" id="PJJ56287.1"/>
    </source>
</evidence>
<dbReference type="InterPro" id="IPR034660">
    <property type="entry name" value="DinB/YfiT-like"/>
</dbReference>
<dbReference type="RefSeq" id="WP_039348827.1">
    <property type="nucleotide sequence ID" value="NZ_PGEZ01000001.1"/>
</dbReference>
<dbReference type="EMBL" id="PGEZ01000001">
    <property type="protein sequence ID" value="PJJ56287.1"/>
    <property type="molecule type" value="Genomic_DNA"/>
</dbReference>
<accession>A0A0B2BL60</accession>
<proteinExistence type="predicted"/>
<name>A0A0B2BL60_9ACTN</name>
<dbReference type="Proteomes" id="UP000230842">
    <property type="component" value="Unassembled WGS sequence"/>
</dbReference>
<dbReference type="OrthoDB" id="4548523at2"/>
<dbReference type="SUPFAM" id="SSF109854">
    <property type="entry name" value="DinB/YfiT-like putative metalloenzymes"/>
    <property type="match status" value="1"/>
</dbReference>
<dbReference type="InterPro" id="IPR007061">
    <property type="entry name" value="MST-like"/>
</dbReference>
<dbReference type="Gene3D" id="1.20.120.450">
    <property type="entry name" value="dinb family like domain"/>
    <property type="match status" value="1"/>
</dbReference>
<sequence length="170" mass="18738">MAADPIGEPARSVTDPLALLRDQLDHYRDALERKLDGMSLEDLTSSRVPSGWTPLGLLVHLTYVERRWLVWGFLGEPVVDPWGDSDPADDGWAVGPGTYEELLAAFREQVATSRSIVAEADLLDVAATGGRFESDPPNLAWILVHLLQEYARHLGHLDIVRELVDGTTGE</sequence>